<gene>
    <name evidence="1" type="ORF">ENN90_14130</name>
</gene>
<dbReference type="SUPFAM" id="SSF49464">
    <property type="entry name" value="Carboxypeptidase regulatory domain-like"/>
    <property type="match status" value="1"/>
</dbReference>
<dbReference type="AlphaFoldDB" id="A0A831PMW7"/>
<dbReference type="InterPro" id="IPR008969">
    <property type="entry name" value="CarboxyPept-like_regulatory"/>
</dbReference>
<organism evidence="1">
    <name type="scientific">Mariniphaga anaerophila</name>
    <dbReference type="NCBI Taxonomy" id="1484053"/>
    <lineage>
        <taxon>Bacteria</taxon>
        <taxon>Pseudomonadati</taxon>
        <taxon>Bacteroidota</taxon>
        <taxon>Bacteroidia</taxon>
        <taxon>Marinilabiliales</taxon>
        <taxon>Prolixibacteraceae</taxon>
        <taxon>Mariniphaga</taxon>
    </lineage>
</organism>
<keyword evidence="1" id="KW-0121">Carboxypeptidase</keyword>
<comment type="caution">
    <text evidence="1">The sequence shown here is derived from an EMBL/GenBank/DDBJ whole genome shotgun (WGS) entry which is preliminary data.</text>
</comment>
<dbReference type="Proteomes" id="UP000886047">
    <property type="component" value="Unassembled WGS sequence"/>
</dbReference>
<dbReference type="EMBL" id="DSDK01000793">
    <property type="protein sequence ID" value="HDR52732.1"/>
    <property type="molecule type" value="Genomic_DNA"/>
</dbReference>
<protein>
    <submittedName>
        <fullName evidence="1">Carboxypeptidase-like regulatory domain-containing protein</fullName>
    </submittedName>
</protein>
<dbReference type="GO" id="GO:0004180">
    <property type="term" value="F:carboxypeptidase activity"/>
    <property type="evidence" value="ECO:0007669"/>
    <property type="project" value="UniProtKB-KW"/>
</dbReference>
<dbReference type="Pfam" id="PF13715">
    <property type="entry name" value="CarbopepD_reg_2"/>
    <property type="match status" value="1"/>
</dbReference>
<sequence>MNMKSILFFIPVAILFFGLKSNAQSFMLTGIVKNAETGETLPHANITVKGTSVGTVSNVDGFFTLLGLKEKKFTLNVFYVGCHPVEIEVDIDKIKGRLMIEMYPSNIEIEEIFVTARSYKMMKATEGVSDIRVAPVDLKTLPGFGEVDIFRSLQLLPGVSGTNESSSGLYVRGG</sequence>
<proteinExistence type="predicted"/>
<accession>A0A831PMW7</accession>
<dbReference type="Gene3D" id="2.60.40.1120">
    <property type="entry name" value="Carboxypeptidase-like, regulatory domain"/>
    <property type="match status" value="1"/>
</dbReference>
<keyword evidence="1" id="KW-0645">Protease</keyword>
<keyword evidence="1" id="KW-0378">Hydrolase</keyword>
<evidence type="ECO:0000313" key="1">
    <source>
        <dbReference type="EMBL" id="HDR52732.1"/>
    </source>
</evidence>
<feature type="non-terminal residue" evidence="1">
    <location>
        <position position="174"/>
    </location>
</feature>
<name>A0A831PMW7_9BACT</name>
<reference evidence="1" key="1">
    <citation type="journal article" date="2020" name="mSystems">
        <title>Genome- and Community-Level Interaction Insights into Carbon Utilization and Element Cycling Functions of Hydrothermarchaeota in Hydrothermal Sediment.</title>
        <authorList>
            <person name="Zhou Z."/>
            <person name="Liu Y."/>
            <person name="Xu W."/>
            <person name="Pan J."/>
            <person name="Luo Z.H."/>
            <person name="Li M."/>
        </authorList>
    </citation>
    <scope>NUCLEOTIDE SEQUENCE [LARGE SCALE GENOMIC DNA]</scope>
    <source>
        <strain evidence="1">SpSt-1217</strain>
    </source>
</reference>